<dbReference type="InterPro" id="IPR036388">
    <property type="entry name" value="WH-like_DNA-bd_sf"/>
</dbReference>
<keyword evidence="9" id="KW-1185">Reference proteome</keyword>
<dbReference type="PANTHER" id="PTHR43133:SF8">
    <property type="entry name" value="RNA POLYMERASE SIGMA FACTOR HI_1459-RELATED"/>
    <property type="match status" value="1"/>
</dbReference>
<gene>
    <name evidence="8" type="ORF">R7226_17685</name>
</gene>
<dbReference type="NCBIfam" id="TIGR02937">
    <property type="entry name" value="sigma70-ECF"/>
    <property type="match status" value="1"/>
</dbReference>
<name>A0ABU4HSL4_9ACTN</name>
<dbReference type="PANTHER" id="PTHR43133">
    <property type="entry name" value="RNA POLYMERASE ECF-TYPE SIGMA FACTO"/>
    <property type="match status" value="1"/>
</dbReference>
<protein>
    <submittedName>
        <fullName evidence="8">RNA polymerase sigma factor</fullName>
    </submittedName>
</protein>
<evidence type="ECO:0000256" key="3">
    <source>
        <dbReference type="ARBA" id="ARBA00023082"/>
    </source>
</evidence>
<evidence type="ECO:0000256" key="4">
    <source>
        <dbReference type="ARBA" id="ARBA00023125"/>
    </source>
</evidence>
<feature type="domain" description="RNA polymerase sigma-70 region 2" evidence="6">
    <location>
        <begin position="26"/>
        <end position="92"/>
    </location>
</feature>
<keyword evidence="3" id="KW-0731">Sigma factor</keyword>
<reference evidence="9" key="1">
    <citation type="submission" date="2023-07" db="EMBL/GenBank/DDBJ databases">
        <title>Conexibacter stalactiti sp. nov., isolated from stalactites in a lava cave and emended description of the genus Conexibacter.</title>
        <authorList>
            <person name="Lee S.D."/>
        </authorList>
    </citation>
    <scope>NUCLEOTIDE SEQUENCE [LARGE SCALE GENOMIC DNA]</scope>
    <source>
        <strain evidence="9">KCTC 39840</strain>
    </source>
</reference>
<evidence type="ECO:0000259" key="6">
    <source>
        <dbReference type="Pfam" id="PF04542"/>
    </source>
</evidence>
<dbReference type="Gene3D" id="1.10.1740.10">
    <property type="match status" value="1"/>
</dbReference>
<dbReference type="InterPro" id="IPR013249">
    <property type="entry name" value="RNA_pol_sigma70_r4_t2"/>
</dbReference>
<dbReference type="SUPFAM" id="SSF88659">
    <property type="entry name" value="Sigma3 and sigma4 domains of RNA polymerase sigma factors"/>
    <property type="match status" value="1"/>
</dbReference>
<dbReference type="Pfam" id="PF04542">
    <property type="entry name" value="Sigma70_r2"/>
    <property type="match status" value="1"/>
</dbReference>
<evidence type="ECO:0000313" key="8">
    <source>
        <dbReference type="EMBL" id="MDW5596184.1"/>
    </source>
</evidence>
<evidence type="ECO:0000259" key="7">
    <source>
        <dbReference type="Pfam" id="PF08281"/>
    </source>
</evidence>
<dbReference type="Gene3D" id="1.10.10.10">
    <property type="entry name" value="Winged helix-like DNA-binding domain superfamily/Winged helix DNA-binding domain"/>
    <property type="match status" value="1"/>
</dbReference>
<evidence type="ECO:0000256" key="1">
    <source>
        <dbReference type="ARBA" id="ARBA00010641"/>
    </source>
</evidence>
<keyword evidence="5" id="KW-0804">Transcription</keyword>
<proteinExistence type="inferred from homology"/>
<evidence type="ECO:0000313" key="9">
    <source>
        <dbReference type="Proteomes" id="UP001284601"/>
    </source>
</evidence>
<comment type="similarity">
    <text evidence="1">Belongs to the sigma-70 factor family. ECF subfamily.</text>
</comment>
<comment type="caution">
    <text evidence="8">The sequence shown here is derived from an EMBL/GenBank/DDBJ whole genome shotgun (WGS) entry which is preliminary data.</text>
</comment>
<dbReference type="EMBL" id="JAWSTH010000049">
    <property type="protein sequence ID" value="MDW5596184.1"/>
    <property type="molecule type" value="Genomic_DNA"/>
</dbReference>
<dbReference type="InterPro" id="IPR007627">
    <property type="entry name" value="RNA_pol_sigma70_r2"/>
</dbReference>
<evidence type="ECO:0000256" key="5">
    <source>
        <dbReference type="ARBA" id="ARBA00023163"/>
    </source>
</evidence>
<dbReference type="InterPro" id="IPR013325">
    <property type="entry name" value="RNA_pol_sigma_r2"/>
</dbReference>
<keyword evidence="2" id="KW-0805">Transcription regulation</keyword>
<dbReference type="RefSeq" id="WP_318598564.1">
    <property type="nucleotide sequence ID" value="NZ_JAWSTH010000049.1"/>
</dbReference>
<feature type="domain" description="RNA polymerase sigma factor 70 region 4 type 2" evidence="7">
    <location>
        <begin position="130"/>
        <end position="178"/>
    </location>
</feature>
<accession>A0ABU4HSL4</accession>
<dbReference type="InterPro" id="IPR039425">
    <property type="entry name" value="RNA_pol_sigma-70-like"/>
</dbReference>
<evidence type="ECO:0000256" key="2">
    <source>
        <dbReference type="ARBA" id="ARBA00023015"/>
    </source>
</evidence>
<dbReference type="InterPro" id="IPR014284">
    <property type="entry name" value="RNA_pol_sigma-70_dom"/>
</dbReference>
<keyword evidence="4" id="KW-0238">DNA-binding</keyword>
<reference evidence="8 9" key="2">
    <citation type="submission" date="2023-10" db="EMBL/GenBank/DDBJ databases">
        <authorList>
            <person name="Han X.F."/>
        </authorList>
    </citation>
    <scope>NUCLEOTIDE SEQUENCE [LARGE SCALE GENOMIC DNA]</scope>
    <source>
        <strain evidence="8 9">KCTC 39840</strain>
    </source>
</reference>
<dbReference type="Pfam" id="PF08281">
    <property type="entry name" value="Sigma70_r4_2"/>
    <property type="match status" value="1"/>
</dbReference>
<organism evidence="8 9">
    <name type="scientific">Conexibacter stalactiti</name>
    <dbReference type="NCBI Taxonomy" id="1940611"/>
    <lineage>
        <taxon>Bacteria</taxon>
        <taxon>Bacillati</taxon>
        <taxon>Actinomycetota</taxon>
        <taxon>Thermoleophilia</taxon>
        <taxon>Solirubrobacterales</taxon>
        <taxon>Conexibacteraceae</taxon>
        <taxon>Conexibacter</taxon>
    </lineage>
</organism>
<sequence>MGHDDRTDEQLLAATRRDPAAFGPVYERHAPALLAYLRARTRSTELALDLTAEVFAAALQSADRFRPGEAPVRAWLLTIANHKLIDSLRRARTADSALQRLGIATLDLSQDEIAEVDRRLSEQADGALALRLVGDLPEDQRAAVLARIVEEREYAELAARFQTSEQNVRARVHRGLRRVGVRMTAVREGRQR</sequence>
<dbReference type="InterPro" id="IPR013324">
    <property type="entry name" value="RNA_pol_sigma_r3/r4-like"/>
</dbReference>
<dbReference type="Proteomes" id="UP001284601">
    <property type="component" value="Unassembled WGS sequence"/>
</dbReference>
<dbReference type="SUPFAM" id="SSF88946">
    <property type="entry name" value="Sigma2 domain of RNA polymerase sigma factors"/>
    <property type="match status" value="1"/>
</dbReference>